<proteinExistence type="predicted"/>
<dbReference type="PANTHER" id="PTHR36456">
    <property type="entry name" value="UPF0232 PROTEIN SCO3875"/>
    <property type="match status" value="1"/>
</dbReference>
<sequence length="101" mass="11128">MKTDLTHISTILTQALDEFRPSADTGMTAIWELWNSVAGEGLAQNAKPGAFNNGTLIVHVSSSVWMHQLKFLKTNLMANLNHALGTPLVKEMRFKIAALHN</sequence>
<dbReference type="PANTHER" id="PTHR36456:SF1">
    <property type="entry name" value="UPF0232 PROTEIN SCO3875"/>
    <property type="match status" value="1"/>
</dbReference>
<reference evidence="1 2" key="1">
    <citation type="submission" date="2017-04" db="EMBL/GenBank/DDBJ databases">
        <authorList>
            <person name="Afonso C.L."/>
            <person name="Miller P.J."/>
            <person name="Scott M.A."/>
            <person name="Spackman E."/>
            <person name="Goraichik I."/>
            <person name="Dimitrov K.M."/>
            <person name="Suarez D.L."/>
            <person name="Swayne D.E."/>
        </authorList>
    </citation>
    <scope>NUCLEOTIDE SEQUENCE [LARGE SCALE GENOMIC DNA]</scope>
    <source>
        <strain evidence="1 2">DSM 3385</strain>
    </source>
</reference>
<keyword evidence="2" id="KW-1185">Reference proteome</keyword>
<dbReference type="Proteomes" id="UP000192418">
    <property type="component" value="Unassembled WGS sequence"/>
</dbReference>
<organism evidence="1 2">
    <name type="scientific">Desulfocicer vacuolatum DSM 3385</name>
    <dbReference type="NCBI Taxonomy" id="1121400"/>
    <lineage>
        <taxon>Bacteria</taxon>
        <taxon>Pseudomonadati</taxon>
        <taxon>Thermodesulfobacteriota</taxon>
        <taxon>Desulfobacteria</taxon>
        <taxon>Desulfobacterales</taxon>
        <taxon>Desulfobacteraceae</taxon>
        <taxon>Desulfocicer</taxon>
    </lineage>
</organism>
<evidence type="ECO:0000313" key="1">
    <source>
        <dbReference type="EMBL" id="SMC46538.1"/>
    </source>
</evidence>
<dbReference type="RefSeq" id="WP_084066886.1">
    <property type="nucleotide sequence ID" value="NZ_FWXY01000002.1"/>
</dbReference>
<evidence type="ECO:0000313" key="2">
    <source>
        <dbReference type="Proteomes" id="UP000192418"/>
    </source>
</evidence>
<gene>
    <name evidence="1" type="ORF">SAMN02746065_102223</name>
</gene>
<accession>A0A1W1ZES9</accession>
<dbReference type="InterPro" id="IPR007922">
    <property type="entry name" value="DciA-like"/>
</dbReference>
<dbReference type="EMBL" id="FWXY01000002">
    <property type="protein sequence ID" value="SMC46538.1"/>
    <property type="molecule type" value="Genomic_DNA"/>
</dbReference>
<protein>
    <recommendedName>
        <fullName evidence="3">RNA-binding protein</fullName>
    </recommendedName>
</protein>
<dbReference type="Pfam" id="PF05258">
    <property type="entry name" value="DciA"/>
    <property type="match status" value="1"/>
</dbReference>
<dbReference type="AlphaFoldDB" id="A0A1W1ZES9"/>
<dbReference type="STRING" id="1121400.SAMN02746065_102223"/>
<dbReference type="OrthoDB" id="9814233at2"/>
<evidence type="ECO:0008006" key="3">
    <source>
        <dbReference type="Google" id="ProtNLM"/>
    </source>
</evidence>
<name>A0A1W1ZES9_9BACT</name>